<organism evidence="3 4">
    <name type="scientific">Tanacetum coccineum</name>
    <dbReference type="NCBI Taxonomy" id="301880"/>
    <lineage>
        <taxon>Eukaryota</taxon>
        <taxon>Viridiplantae</taxon>
        <taxon>Streptophyta</taxon>
        <taxon>Embryophyta</taxon>
        <taxon>Tracheophyta</taxon>
        <taxon>Spermatophyta</taxon>
        <taxon>Magnoliopsida</taxon>
        <taxon>eudicotyledons</taxon>
        <taxon>Gunneridae</taxon>
        <taxon>Pentapetalae</taxon>
        <taxon>asterids</taxon>
        <taxon>campanulids</taxon>
        <taxon>Asterales</taxon>
        <taxon>Asteraceae</taxon>
        <taxon>Asteroideae</taxon>
        <taxon>Anthemideae</taxon>
        <taxon>Anthemidinae</taxon>
        <taxon>Tanacetum</taxon>
    </lineage>
</organism>
<accession>A0ABQ4YPI5</accession>
<comment type="caution">
    <text evidence="3">The sequence shown here is derived from an EMBL/GenBank/DDBJ whole genome shotgun (WGS) entry which is preliminary data.</text>
</comment>
<dbReference type="InterPro" id="IPR005162">
    <property type="entry name" value="Retrotrans_gag_dom"/>
</dbReference>
<keyword evidence="4" id="KW-1185">Reference proteome</keyword>
<dbReference type="Pfam" id="PF03732">
    <property type="entry name" value="Retrotrans_gag"/>
    <property type="match status" value="2"/>
</dbReference>
<evidence type="ECO:0000259" key="2">
    <source>
        <dbReference type="Pfam" id="PF03732"/>
    </source>
</evidence>
<reference evidence="3" key="1">
    <citation type="journal article" date="2022" name="Int. J. Mol. Sci.">
        <title>Draft Genome of Tanacetum Coccineum: Genomic Comparison of Closely Related Tanacetum-Family Plants.</title>
        <authorList>
            <person name="Yamashiro T."/>
            <person name="Shiraishi A."/>
            <person name="Nakayama K."/>
            <person name="Satake H."/>
        </authorList>
    </citation>
    <scope>NUCLEOTIDE SEQUENCE</scope>
</reference>
<dbReference type="InterPro" id="IPR021109">
    <property type="entry name" value="Peptidase_aspartic_dom_sf"/>
</dbReference>
<dbReference type="PANTHER" id="PTHR33223:SF11">
    <property type="entry name" value="ELEMENT PROTEIN, PUTATIVE-RELATED"/>
    <property type="match status" value="1"/>
</dbReference>
<proteinExistence type="predicted"/>
<feature type="compositionally biased region" description="Basic and acidic residues" evidence="1">
    <location>
        <begin position="668"/>
        <end position="678"/>
    </location>
</feature>
<reference evidence="3" key="2">
    <citation type="submission" date="2022-01" db="EMBL/GenBank/DDBJ databases">
        <authorList>
            <person name="Yamashiro T."/>
            <person name="Shiraishi A."/>
            <person name="Satake H."/>
            <person name="Nakayama K."/>
        </authorList>
    </citation>
    <scope>NUCLEOTIDE SEQUENCE</scope>
</reference>
<dbReference type="EMBL" id="BQNB010010542">
    <property type="protein sequence ID" value="GJS78678.1"/>
    <property type="molecule type" value="Genomic_DNA"/>
</dbReference>
<protein>
    <recommendedName>
        <fullName evidence="2">Retrotransposon gag domain-containing protein</fullName>
    </recommendedName>
</protein>
<name>A0ABQ4YPI5_9ASTR</name>
<evidence type="ECO:0000313" key="4">
    <source>
        <dbReference type="Proteomes" id="UP001151760"/>
    </source>
</evidence>
<dbReference type="Gene3D" id="2.40.70.10">
    <property type="entry name" value="Acid Proteases"/>
    <property type="match status" value="1"/>
</dbReference>
<evidence type="ECO:0000313" key="3">
    <source>
        <dbReference type="EMBL" id="GJS78678.1"/>
    </source>
</evidence>
<evidence type="ECO:0000256" key="1">
    <source>
        <dbReference type="SAM" id="MobiDB-lite"/>
    </source>
</evidence>
<dbReference type="PANTHER" id="PTHR33223">
    <property type="entry name" value="CCHC-TYPE DOMAIN-CONTAINING PROTEIN"/>
    <property type="match status" value="1"/>
</dbReference>
<feature type="domain" description="Retrotransposon gag" evidence="2">
    <location>
        <begin position="455"/>
        <end position="532"/>
    </location>
</feature>
<feature type="region of interest" description="Disordered" evidence="1">
    <location>
        <begin position="211"/>
        <end position="234"/>
    </location>
</feature>
<dbReference type="Proteomes" id="UP001151760">
    <property type="component" value="Unassembled WGS sequence"/>
</dbReference>
<gene>
    <name evidence="3" type="ORF">Tco_0728559</name>
</gene>
<feature type="region of interest" description="Disordered" evidence="1">
    <location>
        <begin position="650"/>
        <end position="678"/>
    </location>
</feature>
<sequence>MAGVDIDTLTIEQYLALSRENQALGVVKPEIGGNVNFEIKSQFMRELREDTFSENKDEDAHNHIDRVLSIVGLFNIPGVFKDAVMLQVFPFTLTGSAKRWVDRLAPGTINTWDLLKKAFIQRYCPPSMTAKQLKDIHNFKQEGDESLYQAWERYNDVLYKCPTHDINSHQKVNIFYKGLSTMNRQLLDSQGPIPGMRPAQALTAIQTIANHSQKGHDGTTSKNIGSSRPRLDKDCPLNEEVKQVEEVRYGEFGRTAPFNGSNGGKFRVGPPGYYTKIDNRPPYGEKRQSLEELLAKHQEEYARRSTEIEETSGLNKLIGVSFISGPESDTPEVLQHRLPPKELNPGSFILPCTIDKFKFYAMTDLDVSKKAPLGLVENVLVKIDKFLFSSDFVIIDNTPFETTILGRPFLATIYAEIDVSAGKISLGINKDRISFDTMRKDHEYMNPSERIFLVDRLAPGTINTWNLLKKAFIQRYCPPSMTVKQLKDIHNFKQEGDESLYQAWERYNDLLYKFPTHDINSHQKVNIFYKGFSTMNRQLLDSQGPIPGMRPAQALTVIQTMSDHSQKWHDETTSKNIITSCNKDGLAALVNKLDNLGRDIKKLKEIVHAIQVGYQICEGPRLDKDCPLNEEVKQVEEVRYGEFRRTSPFNRSNRGKFHVGQPGYYTKIDNRPPYGEKR</sequence>
<feature type="domain" description="Retrotransposon gag" evidence="2">
    <location>
        <begin position="88"/>
        <end position="180"/>
    </location>
</feature>